<dbReference type="GO" id="GO:0030655">
    <property type="term" value="P:beta-lactam antibiotic catabolic process"/>
    <property type="evidence" value="ECO:0007669"/>
    <property type="project" value="InterPro"/>
</dbReference>
<comment type="catalytic activity">
    <reaction evidence="1">
        <text>a beta-lactam + H2O = a substituted beta-amino acid</text>
        <dbReference type="Rhea" id="RHEA:20401"/>
        <dbReference type="ChEBI" id="CHEBI:15377"/>
        <dbReference type="ChEBI" id="CHEBI:35627"/>
        <dbReference type="ChEBI" id="CHEBI:140347"/>
        <dbReference type="EC" id="3.5.2.6"/>
    </reaction>
</comment>
<feature type="signal peptide" evidence="4">
    <location>
        <begin position="1"/>
        <end position="20"/>
    </location>
</feature>
<reference evidence="6 7" key="1">
    <citation type="submission" date="2018-03" db="EMBL/GenBank/DDBJ databases">
        <title>Genomic Encyclopedia of Archaeal and Bacterial Type Strains, Phase II (KMG-II): from individual species to whole genera.</title>
        <authorList>
            <person name="Goeker M."/>
        </authorList>
    </citation>
    <scope>NUCLEOTIDE SEQUENCE [LARGE SCALE GENOMIC DNA]</scope>
    <source>
        <strain evidence="6 7">DSM 29057</strain>
    </source>
</reference>
<dbReference type="PANTHER" id="PTHR35333">
    <property type="entry name" value="BETA-LACTAMASE"/>
    <property type="match status" value="1"/>
</dbReference>
<dbReference type="Proteomes" id="UP000241964">
    <property type="component" value="Unassembled WGS sequence"/>
</dbReference>
<dbReference type="OrthoDB" id="9772863at2"/>
<dbReference type="PANTHER" id="PTHR35333:SF3">
    <property type="entry name" value="BETA-LACTAMASE-TYPE TRANSPEPTIDASE FOLD CONTAINING PROTEIN"/>
    <property type="match status" value="1"/>
</dbReference>
<dbReference type="AlphaFoldDB" id="A0A2P8FWX1"/>
<keyword evidence="7" id="KW-1185">Reference proteome</keyword>
<dbReference type="Gene3D" id="3.40.710.10">
    <property type="entry name" value="DD-peptidase/beta-lactamase superfamily"/>
    <property type="match status" value="1"/>
</dbReference>
<comment type="caution">
    <text evidence="6">The sequence shown here is derived from an EMBL/GenBank/DDBJ whole genome shotgun (WGS) entry which is preliminary data.</text>
</comment>
<evidence type="ECO:0000313" key="6">
    <source>
        <dbReference type="EMBL" id="PSL26226.1"/>
    </source>
</evidence>
<gene>
    <name evidence="6" type="ORF">CLV60_110206</name>
</gene>
<evidence type="ECO:0000259" key="5">
    <source>
        <dbReference type="Pfam" id="PF13354"/>
    </source>
</evidence>
<dbReference type="InterPro" id="IPR000871">
    <property type="entry name" value="Beta-lactam_class-A"/>
</dbReference>
<evidence type="ECO:0000256" key="1">
    <source>
        <dbReference type="ARBA" id="ARBA00001526"/>
    </source>
</evidence>
<proteinExistence type="inferred from homology"/>
<dbReference type="EC" id="3.5.2.6" evidence="3"/>
<keyword evidence="4" id="KW-0732">Signal</keyword>
<dbReference type="InterPro" id="IPR045155">
    <property type="entry name" value="Beta-lactam_cat"/>
</dbReference>
<dbReference type="Pfam" id="PF13354">
    <property type="entry name" value="Beta-lactamase2"/>
    <property type="match status" value="1"/>
</dbReference>
<accession>A0A2P8FWX1</accession>
<evidence type="ECO:0000256" key="2">
    <source>
        <dbReference type="ARBA" id="ARBA00009009"/>
    </source>
</evidence>
<sequence>MTQFARISAFLLLFPVIAFAQQAKLKFEIEDISRQAKGIVGVGVMDLKTKETLLINQNHKFPMQSTFKFPLAIAVLNLVDKGKLKLDQKIHVVRAELDQETHSPMRDKHSKQDFDITIGELLSYSVSESDNNACDMLFELAGGTKKVNDYIHSLGVKDIAIVATEKEMKAGWNVQYTNFARPSAYLQLLEIVYQGRTLSKSSHDFLWKILVAGPTGLKRIKGLLPEGTVVAHKTGTSATNDNGVTAATNDVGIIKLQNKRDIAVVVFVSDATAKADTRELVIAQIAKAAADYYGGK</sequence>
<comment type="similarity">
    <text evidence="2">Belongs to the class-A beta-lactamase family.</text>
</comment>
<evidence type="ECO:0000256" key="4">
    <source>
        <dbReference type="SAM" id="SignalP"/>
    </source>
</evidence>
<dbReference type="RefSeq" id="WP_106597382.1">
    <property type="nucleotide sequence ID" value="NZ_PYAS01000010.1"/>
</dbReference>
<dbReference type="NCBIfam" id="NF012099">
    <property type="entry name" value="SubclassA2"/>
    <property type="match status" value="1"/>
</dbReference>
<dbReference type="GO" id="GO:0008800">
    <property type="term" value="F:beta-lactamase activity"/>
    <property type="evidence" value="ECO:0007669"/>
    <property type="project" value="UniProtKB-EC"/>
</dbReference>
<dbReference type="GO" id="GO:0046677">
    <property type="term" value="P:response to antibiotic"/>
    <property type="evidence" value="ECO:0007669"/>
    <property type="project" value="InterPro"/>
</dbReference>
<dbReference type="EMBL" id="PYAS01000010">
    <property type="protein sequence ID" value="PSL26226.1"/>
    <property type="molecule type" value="Genomic_DNA"/>
</dbReference>
<evidence type="ECO:0000256" key="3">
    <source>
        <dbReference type="ARBA" id="ARBA00012865"/>
    </source>
</evidence>
<name>A0A2P8FWX1_9BACT</name>
<organism evidence="6 7">
    <name type="scientific">Dyadobacter jiangsuensis</name>
    <dbReference type="NCBI Taxonomy" id="1591085"/>
    <lineage>
        <taxon>Bacteria</taxon>
        <taxon>Pseudomonadati</taxon>
        <taxon>Bacteroidota</taxon>
        <taxon>Cytophagia</taxon>
        <taxon>Cytophagales</taxon>
        <taxon>Spirosomataceae</taxon>
        <taxon>Dyadobacter</taxon>
    </lineage>
</organism>
<evidence type="ECO:0000313" key="7">
    <source>
        <dbReference type="Proteomes" id="UP000241964"/>
    </source>
</evidence>
<protein>
    <recommendedName>
        <fullName evidence="3">beta-lactamase</fullName>
        <ecNumber evidence="3">3.5.2.6</ecNumber>
    </recommendedName>
</protein>
<dbReference type="SUPFAM" id="SSF56601">
    <property type="entry name" value="beta-lactamase/transpeptidase-like"/>
    <property type="match status" value="1"/>
</dbReference>
<dbReference type="PRINTS" id="PR00118">
    <property type="entry name" value="BLACTAMASEA"/>
</dbReference>
<dbReference type="InterPro" id="IPR012338">
    <property type="entry name" value="Beta-lactam/transpept-like"/>
</dbReference>
<dbReference type="NCBIfam" id="NF033103">
    <property type="entry name" value="bla_class_A"/>
    <property type="match status" value="1"/>
</dbReference>
<feature type="domain" description="Beta-lactamase class A catalytic" evidence="5">
    <location>
        <begin position="41"/>
        <end position="268"/>
    </location>
</feature>
<feature type="chain" id="PRO_5015116868" description="beta-lactamase" evidence="4">
    <location>
        <begin position="21"/>
        <end position="296"/>
    </location>
</feature>